<dbReference type="EMBL" id="JBHRUG010000031">
    <property type="protein sequence ID" value="MFC3285451.1"/>
    <property type="molecule type" value="Genomic_DNA"/>
</dbReference>
<keyword evidence="10" id="KW-0282">Flagellum</keyword>
<gene>
    <name evidence="9 10" type="primary">flhD</name>
    <name evidence="10" type="ORF">ACFOEV_17770</name>
</gene>
<evidence type="ECO:0000256" key="7">
    <source>
        <dbReference type="ARBA" id="ARBA00023163"/>
    </source>
</evidence>
<comment type="caution">
    <text evidence="10">The sequence shown here is derived from an EMBL/GenBank/DDBJ whole genome shotgun (WGS) entry which is preliminary data.</text>
</comment>
<comment type="similarity">
    <text evidence="9">Belongs to the FlhD family.</text>
</comment>
<dbReference type="Gene3D" id="1.10.4000.10">
    <property type="entry name" value="Flagellar transcriptional activator FlhD"/>
    <property type="match status" value="1"/>
</dbReference>
<dbReference type="InterPro" id="IPR023559">
    <property type="entry name" value="Flagellar_FlhD"/>
</dbReference>
<protein>
    <recommendedName>
        <fullName evidence="9">Flagellar transcriptional regulator FlhD</fullName>
    </recommendedName>
</protein>
<comment type="function">
    <text evidence="8 9">Functions in complex with FlhC as a master transcriptional regulator that regulates transcription of several flagellar and non-flagellar operons by binding to their promoter region. Activates expression of class 2 flagellar genes, including fliA, which is a flagellum-specific sigma factor that turns on the class 3 genes. Also regulates genes whose products function in a variety of physiological pathways.</text>
</comment>
<accession>A0ABV7LTH4</accession>
<evidence type="ECO:0000256" key="9">
    <source>
        <dbReference type="HAMAP-Rule" id="MF_00725"/>
    </source>
</evidence>
<name>A0ABV7LTH4_9GAMM</name>
<dbReference type="Proteomes" id="UP001595579">
    <property type="component" value="Unassembled WGS sequence"/>
</dbReference>
<evidence type="ECO:0000256" key="3">
    <source>
        <dbReference type="ARBA" id="ARBA00023015"/>
    </source>
</evidence>
<comment type="domain">
    <text evidence="9">The C-terminal region contains a putative helix-turn-helix (HTH) motif, suggesting that this region may bind DNA.</text>
</comment>
<dbReference type="SUPFAM" id="SSF63592">
    <property type="entry name" value="Flagellar transcriptional activator FlhD"/>
    <property type="match status" value="1"/>
</dbReference>
<keyword evidence="1 9" id="KW-0963">Cytoplasm</keyword>
<evidence type="ECO:0000256" key="8">
    <source>
        <dbReference type="ARBA" id="ARBA00025431"/>
    </source>
</evidence>
<dbReference type="HAMAP" id="MF_00725">
    <property type="entry name" value="FlhD"/>
    <property type="match status" value="1"/>
</dbReference>
<keyword evidence="10" id="KW-0966">Cell projection</keyword>
<keyword evidence="6 9" id="KW-0010">Activator</keyword>
<evidence type="ECO:0000256" key="5">
    <source>
        <dbReference type="ARBA" id="ARBA00023157"/>
    </source>
</evidence>
<organism evidence="10 11">
    <name type="scientific">Litchfieldella rifensis</name>
    <dbReference type="NCBI Taxonomy" id="762643"/>
    <lineage>
        <taxon>Bacteria</taxon>
        <taxon>Pseudomonadati</taxon>
        <taxon>Pseudomonadota</taxon>
        <taxon>Gammaproteobacteria</taxon>
        <taxon>Oceanospirillales</taxon>
        <taxon>Halomonadaceae</taxon>
        <taxon>Litchfieldella</taxon>
    </lineage>
</organism>
<evidence type="ECO:0000313" key="10">
    <source>
        <dbReference type="EMBL" id="MFC3285451.1"/>
    </source>
</evidence>
<sequence length="110" mass="12298">METDSILDEIQDLNLSYLLLVQRLLNEDRATAIFRLKISESMADLLASLSAKQLSRLSRTNQLLCRLCYEDADQVMKLTHNQREQGLSQTHAALLMASSSNLGMSALRGS</sequence>
<keyword evidence="5 9" id="KW-1015">Disulfide bond</keyword>
<dbReference type="Pfam" id="PF05247">
    <property type="entry name" value="FlhD"/>
    <property type="match status" value="1"/>
</dbReference>
<reference evidence="11" key="1">
    <citation type="journal article" date="2019" name="Int. J. Syst. Evol. Microbiol.">
        <title>The Global Catalogue of Microorganisms (GCM) 10K type strain sequencing project: providing services to taxonomists for standard genome sequencing and annotation.</title>
        <authorList>
            <consortium name="The Broad Institute Genomics Platform"/>
            <consortium name="The Broad Institute Genome Sequencing Center for Infectious Disease"/>
            <person name="Wu L."/>
            <person name="Ma J."/>
        </authorList>
    </citation>
    <scope>NUCLEOTIDE SEQUENCE [LARGE SCALE GENOMIC DNA]</scope>
    <source>
        <strain evidence="11">CECT 7698</strain>
    </source>
</reference>
<feature type="disulfide bond" description="Interchain" evidence="9">
    <location>
        <position position="65"/>
    </location>
</feature>
<proteinExistence type="inferred from homology"/>
<keyword evidence="11" id="KW-1185">Reference proteome</keyword>
<keyword evidence="10" id="KW-0969">Cilium</keyword>
<dbReference type="InterPro" id="IPR036194">
    <property type="entry name" value="FlhD_sf"/>
</dbReference>
<evidence type="ECO:0000256" key="6">
    <source>
        <dbReference type="ARBA" id="ARBA00023159"/>
    </source>
</evidence>
<comment type="subunit">
    <text evidence="9">Homodimer; disulfide-linked. Forms a heterohexamer composed of two FlhC and four FlhD subunits. Each FlhC binds a FlhD dimer, forming a heterotrimer, and a hexamer assembles by dimerization of two heterotrimers.</text>
</comment>
<evidence type="ECO:0000313" key="11">
    <source>
        <dbReference type="Proteomes" id="UP001595579"/>
    </source>
</evidence>
<keyword evidence="2 9" id="KW-1005">Bacterial flagellum biogenesis</keyword>
<dbReference type="NCBIfam" id="NF002783">
    <property type="entry name" value="PRK02909.1-1"/>
    <property type="match status" value="1"/>
</dbReference>
<comment type="subcellular location">
    <subcellularLocation>
        <location evidence="9">Cytoplasm</location>
    </subcellularLocation>
</comment>
<keyword evidence="4 9" id="KW-0238">DNA-binding</keyword>
<keyword evidence="7 9" id="KW-0804">Transcription</keyword>
<keyword evidence="3 9" id="KW-0805">Transcription regulation</keyword>
<dbReference type="RefSeq" id="WP_386776217.1">
    <property type="nucleotide sequence ID" value="NZ_JBHRUG010000031.1"/>
</dbReference>
<evidence type="ECO:0000256" key="1">
    <source>
        <dbReference type="ARBA" id="ARBA00022490"/>
    </source>
</evidence>
<evidence type="ECO:0000256" key="2">
    <source>
        <dbReference type="ARBA" id="ARBA00022795"/>
    </source>
</evidence>
<evidence type="ECO:0000256" key="4">
    <source>
        <dbReference type="ARBA" id="ARBA00023125"/>
    </source>
</evidence>